<sequence>MRPNMFIDITIRVTNVSVLINLRVAFHAINDRRLPLAPLGYTLVRPFVMSGRAAYSSALVAPEGQQVAPEILEAHNAWIKGSKEIAGLMLMTMDPEEGQSVSSYVLKMKGYIDNLERLGHPVTLGLGVSLILIDLRKEYDGFVHNYNMHNIGKTVNELHAMLKLYEQTLPKSNAPALHVIRAAELMKKQKNAASGAGGSGIFVIELNTILNRPWIYDTGCGTHIWNTMQGLRASRKPKPEALSLYVGNGQREAVEAI</sequence>
<evidence type="ECO:0000313" key="1">
    <source>
        <dbReference type="EMBL" id="GEU65615.1"/>
    </source>
</evidence>
<name>A0A6L2LZQ5_TANCI</name>
<reference evidence="1" key="1">
    <citation type="journal article" date="2019" name="Sci. Rep.">
        <title>Draft genome of Tanacetum cinerariifolium, the natural source of mosquito coil.</title>
        <authorList>
            <person name="Yamashiro T."/>
            <person name="Shiraishi A."/>
            <person name="Satake H."/>
            <person name="Nakayama K."/>
        </authorList>
    </citation>
    <scope>NUCLEOTIDE SEQUENCE</scope>
</reference>
<organism evidence="1">
    <name type="scientific">Tanacetum cinerariifolium</name>
    <name type="common">Dalmatian daisy</name>
    <name type="synonym">Chrysanthemum cinerariifolium</name>
    <dbReference type="NCBI Taxonomy" id="118510"/>
    <lineage>
        <taxon>Eukaryota</taxon>
        <taxon>Viridiplantae</taxon>
        <taxon>Streptophyta</taxon>
        <taxon>Embryophyta</taxon>
        <taxon>Tracheophyta</taxon>
        <taxon>Spermatophyta</taxon>
        <taxon>Magnoliopsida</taxon>
        <taxon>eudicotyledons</taxon>
        <taxon>Gunneridae</taxon>
        <taxon>Pentapetalae</taxon>
        <taxon>asterids</taxon>
        <taxon>campanulids</taxon>
        <taxon>Asterales</taxon>
        <taxon>Asteraceae</taxon>
        <taxon>Asteroideae</taxon>
        <taxon>Anthemideae</taxon>
        <taxon>Anthemidinae</taxon>
        <taxon>Tanacetum</taxon>
    </lineage>
</organism>
<dbReference type="AlphaFoldDB" id="A0A6L2LZQ5"/>
<dbReference type="EMBL" id="BKCJ010005235">
    <property type="protein sequence ID" value="GEU65615.1"/>
    <property type="molecule type" value="Genomic_DNA"/>
</dbReference>
<comment type="caution">
    <text evidence="1">The sequence shown here is derived from an EMBL/GenBank/DDBJ whole genome shotgun (WGS) entry which is preliminary data.</text>
</comment>
<accession>A0A6L2LZQ5</accession>
<gene>
    <name evidence="1" type="ORF">Tci_037593</name>
</gene>
<proteinExistence type="predicted"/>
<protein>
    <submittedName>
        <fullName evidence="1">Zinc finger, CCHC-type</fullName>
    </submittedName>
</protein>